<evidence type="ECO:0000256" key="4">
    <source>
        <dbReference type="PROSITE-ProRule" id="PRU00433"/>
    </source>
</evidence>
<feature type="transmembrane region" description="Helical" evidence="6">
    <location>
        <begin position="15"/>
        <end position="40"/>
    </location>
</feature>
<dbReference type="SUPFAM" id="SSF46626">
    <property type="entry name" value="Cytochrome c"/>
    <property type="match status" value="1"/>
</dbReference>
<feature type="transmembrane region" description="Helical" evidence="6">
    <location>
        <begin position="61"/>
        <end position="84"/>
    </location>
</feature>
<keyword evidence="3 4" id="KW-0408">Iron</keyword>
<feature type="transmembrane region" description="Helical" evidence="6">
    <location>
        <begin position="136"/>
        <end position="162"/>
    </location>
</feature>
<proteinExistence type="predicted"/>
<keyword evidence="2 4" id="KW-0479">Metal-binding</keyword>
<dbReference type="Proteomes" id="UP000249557">
    <property type="component" value="Unassembled WGS sequence"/>
</dbReference>
<keyword evidence="6" id="KW-0472">Membrane</keyword>
<evidence type="ECO:0000313" key="9">
    <source>
        <dbReference type="Proteomes" id="UP000249557"/>
    </source>
</evidence>
<dbReference type="EMBL" id="QFNK01000127">
    <property type="protein sequence ID" value="PZO86135.1"/>
    <property type="molecule type" value="Genomic_DNA"/>
</dbReference>
<comment type="caution">
    <text evidence="8">The sequence shown here is derived from an EMBL/GenBank/DDBJ whole genome shotgun (WGS) entry which is preliminary data.</text>
</comment>
<feature type="compositionally biased region" description="Polar residues" evidence="5">
    <location>
        <begin position="469"/>
        <end position="480"/>
    </location>
</feature>
<dbReference type="Gene3D" id="1.10.760.10">
    <property type="entry name" value="Cytochrome c-like domain"/>
    <property type="match status" value="1"/>
</dbReference>
<evidence type="ECO:0000259" key="7">
    <source>
        <dbReference type="PROSITE" id="PS51007"/>
    </source>
</evidence>
<dbReference type="GO" id="GO:0020037">
    <property type="term" value="F:heme binding"/>
    <property type="evidence" value="ECO:0007669"/>
    <property type="project" value="InterPro"/>
</dbReference>
<feature type="region of interest" description="Disordered" evidence="5">
    <location>
        <begin position="469"/>
        <end position="498"/>
    </location>
</feature>
<organism evidence="8 9">
    <name type="scientific">Micavibrio aeruginosavorus</name>
    <dbReference type="NCBI Taxonomy" id="349221"/>
    <lineage>
        <taxon>Bacteria</taxon>
        <taxon>Pseudomonadati</taxon>
        <taxon>Bdellovibrionota</taxon>
        <taxon>Bdellovibrionia</taxon>
        <taxon>Bdellovibrionales</taxon>
        <taxon>Pseudobdellovibrionaceae</taxon>
        <taxon>Micavibrio</taxon>
    </lineage>
</organism>
<keyword evidence="1 4" id="KW-0349">Heme</keyword>
<keyword evidence="6" id="KW-0812">Transmembrane</keyword>
<dbReference type="GO" id="GO:0046872">
    <property type="term" value="F:metal ion binding"/>
    <property type="evidence" value="ECO:0007669"/>
    <property type="project" value="UniProtKB-KW"/>
</dbReference>
<accession>A0A2W5BSH7</accession>
<evidence type="ECO:0000256" key="1">
    <source>
        <dbReference type="ARBA" id="ARBA00022617"/>
    </source>
</evidence>
<dbReference type="AlphaFoldDB" id="A0A2W5BSH7"/>
<feature type="transmembrane region" description="Helical" evidence="6">
    <location>
        <begin position="192"/>
        <end position="210"/>
    </location>
</feature>
<dbReference type="InterPro" id="IPR009056">
    <property type="entry name" value="Cyt_c-like_dom"/>
</dbReference>
<name>A0A2W5BSH7_9BACT</name>
<evidence type="ECO:0000256" key="6">
    <source>
        <dbReference type="SAM" id="Phobius"/>
    </source>
</evidence>
<evidence type="ECO:0000256" key="2">
    <source>
        <dbReference type="ARBA" id="ARBA00022723"/>
    </source>
</evidence>
<gene>
    <name evidence="8" type="ORF">DI626_06845</name>
</gene>
<feature type="transmembrane region" description="Helical" evidence="6">
    <location>
        <begin position="104"/>
        <end position="124"/>
    </location>
</feature>
<sequence>MDFPIFHLDLLGNRALIAMIAVLHVLINHGLAVGMMPLIAAMEWWGHKKKDPRWDNLAYKILFVCFIITTTVGALTGVGIWFSASLINPYSIGSLIRVFFWGWFIEWLVFITEVCLILAYTLTWKKWTAEGKKKQHIWLGFALGFFSWITMAIIVSILGFMMDPGNWLTHHSLWNGFTNPIYLPQLGFRTPLALAKAGIIAMFLCLLFVKRGDIFRQEALRGLGLWTLCAAPFVLLGGYWYYSVVPASMQENLGVSLMTLQFTQWHDKLLHIVLGVVVTIFIVVQMAVFRPQYLRKWMLLIPLFGIIWMTGHFERVREFIRKPYIIGRYMYANGMRVEDYPLLQRDGVLAHMTYSHPLTDAEKKMSDAEIKPEGKPPLTQEEIDQMMAKIQDGKDVFMNTCSRCHTAHGVNSITGHFTRMMGDRDWDPEVLSSYLEIMHSQPFMPPFPGNQADKDALAQYIRHLKYNETSIPGAQDSGVSVHTPKAQAPEDTNTEDKQ</sequence>
<evidence type="ECO:0000256" key="3">
    <source>
        <dbReference type="ARBA" id="ARBA00023004"/>
    </source>
</evidence>
<protein>
    <submittedName>
        <fullName evidence="8">Cytochrome</fullName>
    </submittedName>
</protein>
<evidence type="ECO:0000313" key="8">
    <source>
        <dbReference type="EMBL" id="PZO86135.1"/>
    </source>
</evidence>
<dbReference type="GO" id="GO:0009055">
    <property type="term" value="F:electron transfer activity"/>
    <property type="evidence" value="ECO:0007669"/>
    <property type="project" value="InterPro"/>
</dbReference>
<dbReference type="InterPro" id="IPR036909">
    <property type="entry name" value="Cyt_c-like_dom_sf"/>
</dbReference>
<feature type="transmembrane region" description="Helical" evidence="6">
    <location>
        <begin position="222"/>
        <end position="242"/>
    </location>
</feature>
<keyword evidence="6" id="KW-1133">Transmembrane helix</keyword>
<dbReference type="Pfam" id="PF13442">
    <property type="entry name" value="Cytochrome_CBB3"/>
    <property type="match status" value="1"/>
</dbReference>
<feature type="domain" description="Cytochrome c" evidence="7">
    <location>
        <begin position="388"/>
        <end position="465"/>
    </location>
</feature>
<dbReference type="PROSITE" id="PS51007">
    <property type="entry name" value="CYTC"/>
    <property type="match status" value="1"/>
</dbReference>
<feature type="transmembrane region" description="Helical" evidence="6">
    <location>
        <begin position="296"/>
        <end position="313"/>
    </location>
</feature>
<reference evidence="8 9" key="1">
    <citation type="submission" date="2017-08" db="EMBL/GenBank/DDBJ databases">
        <title>Infants hospitalized years apart are colonized by the same room-sourced microbial strains.</title>
        <authorList>
            <person name="Brooks B."/>
            <person name="Olm M.R."/>
            <person name="Firek B.A."/>
            <person name="Baker R."/>
            <person name="Thomas B.C."/>
            <person name="Morowitz M.J."/>
            <person name="Banfield J.F."/>
        </authorList>
    </citation>
    <scope>NUCLEOTIDE SEQUENCE [LARGE SCALE GENOMIC DNA]</scope>
    <source>
        <strain evidence="8">S2_018_000_R2_104</strain>
    </source>
</reference>
<feature type="transmembrane region" description="Helical" evidence="6">
    <location>
        <begin position="269"/>
        <end position="289"/>
    </location>
</feature>
<evidence type="ECO:0000256" key="5">
    <source>
        <dbReference type="SAM" id="MobiDB-lite"/>
    </source>
</evidence>